<evidence type="ECO:0000259" key="1">
    <source>
        <dbReference type="Pfam" id="PF13843"/>
    </source>
</evidence>
<evidence type="ECO:0000313" key="3">
    <source>
        <dbReference type="Proteomes" id="UP001549921"/>
    </source>
</evidence>
<dbReference type="PANTHER" id="PTHR46599">
    <property type="entry name" value="PIGGYBAC TRANSPOSABLE ELEMENT-DERIVED PROTEIN 4"/>
    <property type="match status" value="1"/>
</dbReference>
<dbReference type="InterPro" id="IPR029526">
    <property type="entry name" value="PGBD"/>
</dbReference>
<dbReference type="EMBL" id="JBEDNZ010000013">
    <property type="protein sequence ID" value="KAL0830774.1"/>
    <property type="molecule type" value="Genomic_DNA"/>
</dbReference>
<sequence>MLLFFVPYEFIIYVYRLARLRSTSRSQDRSRSVTPSRSTLHRTSAARRALIMSLSVGAKRKSPECVAPPPKRQALVVNQTPSGSMRVLDSVPIEQTPGAVDGRLGATGSGINAQNVCEASSVDADVRPSTSGLIGNQGSDLDSEFDDEFDELTIETNALAGRGRDIPDDEDLDEPARDVIHAVERAMDTEADRLLGVSPSFVWEKDFESFRGVPEVFSGPTPGPLKDYDNPYDAFTDIWTNDIMELIAQETNRYANQTIESMKANGTLKPSSRLHQWHDTNADEIAVLFAVFMYMGIDNRSCQYEYWKANDYLEMLRFRELLPYNRFLLLNRFLHFVDNSDVSQNLSHSEGVASKKLAKLQPVISHLSSKFSSLYNLRREISIDESLTLFKGRLSFVQTIRSKAARFGIKSYELCESKTGYLYKFFIYTGKNSDNSFTVVAPSDDLGGKTTQVVLGLLKDLERRGHCVTMDNFYNCPSLARYLKSLGFDCLGTLRLNRKHVPRDVNRIPKNVEKGTIMARQCGDVSVIAWKDAKLVTMISTYHTPETYIGSKAGKVLVKPVCVKDYNNTMGGVDLKDQKLSMYLLERKRGVKWYIKMFKRLLNVSIHNAFIMYTSSLSRRNKDALTHRDFRYSLAKSLVDAHHHSPPVIREQIGEVMRLRRDVVHEPKYEPGRNNRKRCKVCYRQKIDKMVHSQCVTCGEYLCFGTCWREWHSLSKLKGQEFRGRQRSRN</sequence>
<accession>A0ABD0SYM3</accession>
<dbReference type="Proteomes" id="UP001549921">
    <property type="component" value="Unassembled WGS sequence"/>
</dbReference>
<proteinExistence type="predicted"/>
<evidence type="ECO:0000313" key="2">
    <source>
        <dbReference type="EMBL" id="KAL0830774.1"/>
    </source>
</evidence>
<gene>
    <name evidence="2" type="ORF">ABMA28_002894</name>
</gene>
<comment type="caution">
    <text evidence="2">The sequence shown here is derived from an EMBL/GenBank/DDBJ whole genome shotgun (WGS) entry which is preliminary data.</text>
</comment>
<reference evidence="2 3" key="1">
    <citation type="submission" date="2024-06" db="EMBL/GenBank/DDBJ databases">
        <title>A chromosome-level genome assembly of beet webworm, Loxostege sticticalis.</title>
        <authorList>
            <person name="Zhang Y."/>
        </authorList>
    </citation>
    <scope>NUCLEOTIDE SEQUENCE [LARGE SCALE GENOMIC DNA]</scope>
    <source>
        <strain evidence="2">AQ028</strain>
        <tissue evidence="2">Male pupae</tissue>
    </source>
</reference>
<organism evidence="2 3">
    <name type="scientific">Loxostege sticticalis</name>
    <name type="common">Beet webworm moth</name>
    <dbReference type="NCBI Taxonomy" id="481309"/>
    <lineage>
        <taxon>Eukaryota</taxon>
        <taxon>Metazoa</taxon>
        <taxon>Ecdysozoa</taxon>
        <taxon>Arthropoda</taxon>
        <taxon>Hexapoda</taxon>
        <taxon>Insecta</taxon>
        <taxon>Pterygota</taxon>
        <taxon>Neoptera</taxon>
        <taxon>Endopterygota</taxon>
        <taxon>Lepidoptera</taxon>
        <taxon>Glossata</taxon>
        <taxon>Ditrysia</taxon>
        <taxon>Pyraloidea</taxon>
        <taxon>Crambidae</taxon>
        <taxon>Pyraustinae</taxon>
        <taxon>Loxostege</taxon>
    </lineage>
</organism>
<dbReference type="Pfam" id="PF13843">
    <property type="entry name" value="DDE_Tnp_1_7"/>
    <property type="match status" value="1"/>
</dbReference>
<dbReference type="PANTHER" id="PTHR46599:SF3">
    <property type="entry name" value="PIGGYBAC TRANSPOSABLE ELEMENT-DERIVED PROTEIN 4"/>
    <property type="match status" value="1"/>
</dbReference>
<protein>
    <recommendedName>
        <fullName evidence="1">PiggyBac transposable element-derived protein domain-containing protein</fullName>
    </recommendedName>
</protein>
<name>A0ABD0SYM3_LOXSC</name>
<dbReference type="AlphaFoldDB" id="A0ABD0SYM3"/>
<feature type="domain" description="PiggyBac transposable element-derived protein" evidence="1">
    <location>
        <begin position="230"/>
        <end position="610"/>
    </location>
</feature>